<dbReference type="InterPro" id="IPR036457">
    <property type="entry name" value="PPM-type-like_dom_sf"/>
</dbReference>
<dbReference type="SMART" id="SM00331">
    <property type="entry name" value="PP2C_SIG"/>
    <property type="match status" value="1"/>
</dbReference>
<accession>A0A538U413</accession>
<organism evidence="3 4">
    <name type="scientific">Eiseniibacteriota bacterium</name>
    <dbReference type="NCBI Taxonomy" id="2212470"/>
    <lineage>
        <taxon>Bacteria</taxon>
        <taxon>Candidatus Eiseniibacteriota</taxon>
    </lineage>
</organism>
<feature type="domain" description="PPM-type phosphatase" evidence="2">
    <location>
        <begin position="1"/>
        <end position="208"/>
    </location>
</feature>
<evidence type="ECO:0000313" key="4">
    <source>
        <dbReference type="Proteomes" id="UP000319836"/>
    </source>
</evidence>
<dbReference type="PANTHER" id="PTHR43156">
    <property type="entry name" value="STAGE II SPORULATION PROTEIN E-RELATED"/>
    <property type="match status" value="1"/>
</dbReference>
<dbReference type="Gene3D" id="3.60.40.10">
    <property type="entry name" value="PPM-type phosphatase domain"/>
    <property type="match status" value="1"/>
</dbReference>
<dbReference type="InterPro" id="IPR001932">
    <property type="entry name" value="PPM-type_phosphatase-like_dom"/>
</dbReference>
<comment type="caution">
    <text evidence="3">The sequence shown here is derived from an EMBL/GenBank/DDBJ whole genome shotgun (WGS) entry which is preliminary data.</text>
</comment>
<sequence>AAATLSCEAVGGDYYDFVERSPRELTLVVGDAAGKGVPAALRLAGVQARFKSEALRGQDPGALLETFNLELSRHQHPENFVGLLCARIDVRAGTVQLANAGLEPPLLRRRSGTWESMNGGGVLLGIDPRAEYPESRVELSAGDLILLYTDGLTESRRGDELFGVERLREVVDRNAHLRARDLIAVVMDAARSFADRPMDDVTVVVLKQLCDPPRANARVRRLRNASSQITWSPIHLGEATEAVSPARAANPRAADPKG</sequence>
<dbReference type="AlphaFoldDB" id="A0A538U413"/>
<proteinExistence type="predicted"/>
<name>A0A538U413_UNCEI</name>
<dbReference type="InterPro" id="IPR052016">
    <property type="entry name" value="Bact_Sigma-Reg"/>
</dbReference>
<evidence type="ECO:0000256" key="1">
    <source>
        <dbReference type="ARBA" id="ARBA00022801"/>
    </source>
</evidence>
<dbReference type="SUPFAM" id="SSF81606">
    <property type="entry name" value="PP2C-like"/>
    <property type="match status" value="1"/>
</dbReference>
<feature type="non-terminal residue" evidence="3">
    <location>
        <position position="1"/>
    </location>
</feature>
<reference evidence="3 4" key="1">
    <citation type="journal article" date="2019" name="Nat. Microbiol.">
        <title>Mediterranean grassland soil C-N compound turnover is dependent on rainfall and depth, and is mediated by genomically divergent microorganisms.</title>
        <authorList>
            <person name="Diamond S."/>
            <person name="Andeer P.F."/>
            <person name="Li Z."/>
            <person name="Crits-Christoph A."/>
            <person name="Burstein D."/>
            <person name="Anantharaman K."/>
            <person name="Lane K.R."/>
            <person name="Thomas B.C."/>
            <person name="Pan C."/>
            <person name="Northen T.R."/>
            <person name="Banfield J.F."/>
        </authorList>
    </citation>
    <scope>NUCLEOTIDE SEQUENCE [LARGE SCALE GENOMIC DNA]</scope>
    <source>
        <strain evidence="3">WS_10</strain>
    </source>
</reference>
<dbReference type="Pfam" id="PF07228">
    <property type="entry name" value="SpoIIE"/>
    <property type="match status" value="1"/>
</dbReference>
<dbReference type="EMBL" id="VBPA01000190">
    <property type="protein sequence ID" value="TMQ70613.1"/>
    <property type="molecule type" value="Genomic_DNA"/>
</dbReference>
<gene>
    <name evidence="3" type="ORF">E6K80_07945</name>
</gene>
<keyword evidence="1" id="KW-0378">Hydrolase</keyword>
<dbReference type="GO" id="GO:0016791">
    <property type="term" value="F:phosphatase activity"/>
    <property type="evidence" value="ECO:0007669"/>
    <property type="project" value="TreeGrafter"/>
</dbReference>
<evidence type="ECO:0000259" key="2">
    <source>
        <dbReference type="SMART" id="SM00331"/>
    </source>
</evidence>
<dbReference type="Proteomes" id="UP000319836">
    <property type="component" value="Unassembled WGS sequence"/>
</dbReference>
<dbReference type="PANTHER" id="PTHR43156:SF2">
    <property type="entry name" value="STAGE II SPORULATION PROTEIN E"/>
    <property type="match status" value="1"/>
</dbReference>
<protein>
    <submittedName>
        <fullName evidence="3">Serine/threonine-protein phosphatase</fullName>
    </submittedName>
</protein>
<evidence type="ECO:0000313" key="3">
    <source>
        <dbReference type="EMBL" id="TMQ70613.1"/>
    </source>
</evidence>